<proteinExistence type="predicted"/>
<gene>
    <name evidence="2" type="ORF">H4R18_003040</name>
</gene>
<sequence length="858" mass="93018">MSVAWQRQRARLLRIGWIEAWRIAPGGAGRRRLVHSGSGGGARAAGNPWDVVCAALDGDRARHRGAVSGAGLRRLIGCLHWQPVRPARDPVGAVLGCLGHAGGPRDDATTEPAGAPRDDAAEPAGAPRDDGAEPAGPPRTDAAEPRHAPYVHLLSEEQQTDRELAMAHIVTLEVKREAARGLHAARAAHEAQQPRRWARGADVRRTQAALARKALGAHCPALVLNLLLDWRAHVHLVAPGFYDRVCRAHLATPAQTRACAHGSRRLFDAVMAARERPGPTCRGTATGLVDALWDADNLGAGVAILAKHVGRAAPQRARPQAVDRMIASLALRLMAEASAFGQAPLAHRIFAMCRAWLRRSAPAYTILARPAALAGDMRAVAGLLRRMRANRALPDAQLWTTVLSGLCWTGQTANAKMLFSLHTLFLPRRRGLPLPAGASGPPTASSSSSGPSSSSTSNLWDQWYSDTSRTHTIDPFIWSWMQELARAYHSQRRARAHGSHVAAAAAVPPWLPTAATHYIMLKHLGQIGQTAQVVQYMLLLRRVWGRYRRWAVPRGRHSGLVGGDGMQRLQRLVFGHIAQDADAARAVFGLGRPPPASVAAMRNERYYAHCGELLGLARAGPGAPPAGPDAPAAAALPPRVVYGKAMHGYALDCDIVSMLHHMRRIPSLNDAVVWTDVLRCIALQIQLRPGDRLMLRPHLYGREDAEDAEDDGRTWLDFVFELAEALAQRDVRLTHVSFGIVVQLAAHLHDVRSVMRTAEFMRARFGMRLNAEMLMMLLRMDRLPFSAKCALVQSMLAGCAAPGPTRPADSVVRPRRAVLNLLAASAESPDDLLALQAIADRFQDILGPGAQLACRPRP</sequence>
<feature type="region of interest" description="Disordered" evidence="1">
    <location>
        <begin position="436"/>
        <end position="457"/>
    </location>
</feature>
<keyword evidence="3" id="KW-1185">Reference proteome</keyword>
<feature type="region of interest" description="Disordered" evidence="1">
    <location>
        <begin position="102"/>
        <end position="144"/>
    </location>
</feature>
<evidence type="ECO:0000313" key="2">
    <source>
        <dbReference type="EMBL" id="KAJ2781170.1"/>
    </source>
</evidence>
<dbReference type="AlphaFoldDB" id="A0A9W8HA29"/>
<dbReference type="Gene3D" id="1.25.40.10">
    <property type="entry name" value="Tetratricopeptide repeat domain"/>
    <property type="match status" value="1"/>
</dbReference>
<dbReference type="InterPro" id="IPR011990">
    <property type="entry name" value="TPR-like_helical_dom_sf"/>
</dbReference>
<evidence type="ECO:0000313" key="3">
    <source>
        <dbReference type="Proteomes" id="UP001140217"/>
    </source>
</evidence>
<organism evidence="2 3">
    <name type="scientific">Coemansia javaensis</name>
    <dbReference type="NCBI Taxonomy" id="2761396"/>
    <lineage>
        <taxon>Eukaryota</taxon>
        <taxon>Fungi</taxon>
        <taxon>Fungi incertae sedis</taxon>
        <taxon>Zoopagomycota</taxon>
        <taxon>Kickxellomycotina</taxon>
        <taxon>Kickxellomycetes</taxon>
        <taxon>Kickxellales</taxon>
        <taxon>Kickxellaceae</taxon>
        <taxon>Coemansia</taxon>
    </lineage>
</organism>
<accession>A0A9W8HA29</accession>
<comment type="caution">
    <text evidence="2">The sequence shown here is derived from an EMBL/GenBank/DDBJ whole genome shotgun (WGS) entry which is preliminary data.</text>
</comment>
<dbReference type="Proteomes" id="UP001140217">
    <property type="component" value="Unassembled WGS sequence"/>
</dbReference>
<name>A0A9W8HA29_9FUNG</name>
<protein>
    <recommendedName>
        <fullName evidence="4">Pentatricopeptide repeat-containing protein</fullName>
    </recommendedName>
</protein>
<evidence type="ECO:0000256" key="1">
    <source>
        <dbReference type="SAM" id="MobiDB-lite"/>
    </source>
</evidence>
<reference evidence="2" key="1">
    <citation type="submission" date="2022-07" db="EMBL/GenBank/DDBJ databases">
        <title>Phylogenomic reconstructions and comparative analyses of Kickxellomycotina fungi.</title>
        <authorList>
            <person name="Reynolds N.K."/>
            <person name="Stajich J.E."/>
            <person name="Barry K."/>
            <person name="Grigoriev I.V."/>
            <person name="Crous P."/>
            <person name="Smith M.E."/>
        </authorList>
    </citation>
    <scope>NUCLEOTIDE SEQUENCE</scope>
    <source>
        <strain evidence="2">NBRC 105414</strain>
    </source>
</reference>
<evidence type="ECO:0008006" key="4">
    <source>
        <dbReference type="Google" id="ProtNLM"/>
    </source>
</evidence>
<dbReference type="OrthoDB" id="185373at2759"/>
<dbReference type="EMBL" id="JANBUL010000113">
    <property type="protein sequence ID" value="KAJ2781170.1"/>
    <property type="molecule type" value="Genomic_DNA"/>
</dbReference>